<evidence type="ECO:0000313" key="4">
    <source>
        <dbReference type="EMBL" id="SHK25587.1"/>
    </source>
</evidence>
<evidence type="ECO:0000259" key="3">
    <source>
        <dbReference type="Pfam" id="PF02581"/>
    </source>
</evidence>
<evidence type="ECO:0000256" key="1">
    <source>
        <dbReference type="ARBA" id="ARBA00004948"/>
    </source>
</evidence>
<name>A0A1M6QZU2_9FIRM</name>
<proteinExistence type="predicted"/>
<keyword evidence="2" id="KW-0784">Thiamine biosynthesis</keyword>
<accession>A0A1M6QZU2</accession>
<dbReference type="STRING" id="1121950.SAMN02745243_02573"/>
<keyword evidence="5" id="KW-1185">Reference proteome</keyword>
<dbReference type="PANTHER" id="PTHR20857">
    <property type="entry name" value="THIAMINE-PHOSPHATE PYROPHOSPHORYLASE"/>
    <property type="match status" value="1"/>
</dbReference>
<dbReference type="EMBL" id="FQZY01000038">
    <property type="protein sequence ID" value="SHK25587.1"/>
    <property type="molecule type" value="Genomic_DNA"/>
</dbReference>
<dbReference type="Proteomes" id="UP000184301">
    <property type="component" value="Unassembled WGS sequence"/>
</dbReference>
<dbReference type="CDD" id="cd00564">
    <property type="entry name" value="TMP_TenI"/>
    <property type="match status" value="1"/>
</dbReference>
<sequence>MVTAVTNRKLCRGDFLEQIEVLCRGGVDWIILREKDMTESEYEELAGKVLDICSKYDTECMLHHFVQAAKHLGCDRIHLSLPDARATDPEVRQSFRVLGISVHSAEKAVEAERLGAAYVTAGHVYETSCKPGLAPRGTKFLREVCGSVKIPVHAIGGITEQNMAETFACGAAGVCLMSAMMNMTEEEIANLNRR</sequence>
<reference evidence="4 5" key="1">
    <citation type="submission" date="2016-11" db="EMBL/GenBank/DDBJ databases">
        <authorList>
            <person name="Jaros S."/>
            <person name="Januszkiewicz K."/>
            <person name="Wedrychowicz H."/>
        </authorList>
    </citation>
    <scope>NUCLEOTIDE SEQUENCE [LARGE SCALE GENOMIC DNA]</scope>
    <source>
        <strain evidence="4 5">DSM 15480</strain>
    </source>
</reference>
<comment type="pathway">
    <text evidence="1">Cofactor biosynthesis; thiamine diphosphate biosynthesis.</text>
</comment>
<dbReference type="Pfam" id="PF02581">
    <property type="entry name" value="TMP-TENI"/>
    <property type="match status" value="1"/>
</dbReference>
<dbReference type="InterPro" id="IPR013785">
    <property type="entry name" value="Aldolase_TIM"/>
</dbReference>
<evidence type="ECO:0000313" key="5">
    <source>
        <dbReference type="Proteomes" id="UP000184301"/>
    </source>
</evidence>
<gene>
    <name evidence="4" type="ORF">SAMN02745243_02573</name>
</gene>
<dbReference type="GO" id="GO:0009228">
    <property type="term" value="P:thiamine biosynthetic process"/>
    <property type="evidence" value="ECO:0007669"/>
    <property type="project" value="UniProtKB-KW"/>
</dbReference>
<dbReference type="GO" id="GO:0004789">
    <property type="term" value="F:thiamine-phosphate diphosphorylase activity"/>
    <property type="evidence" value="ECO:0007669"/>
    <property type="project" value="TreeGrafter"/>
</dbReference>
<dbReference type="RefSeq" id="WP_242945420.1">
    <property type="nucleotide sequence ID" value="NZ_FQZY01000038.1"/>
</dbReference>
<feature type="domain" description="Thiamine phosphate synthase/TenI" evidence="3">
    <location>
        <begin position="3"/>
        <end position="179"/>
    </location>
</feature>
<organism evidence="4 5">
    <name type="scientific">Hespellia stercorisuis DSM 15480</name>
    <dbReference type="NCBI Taxonomy" id="1121950"/>
    <lineage>
        <taxon>Bacteria</taxon>
        <taxon>Bacillati</taxon>
        <taxon>Bacillota</taxon>
        <taxon>Clostridia</taxon>
        <taxon>Lachnospirales</taxon>
        <taxon>Lachnospiraceae</taxon>
        <taxon>Hespellia</taxon>
    </lineage>
</organism>
<dbReference type="GO" id="GO:0005737">
    <property type="term" value="C:cytoplasm"/>
    <property type="evidence" value="ECO:0007669"/>
    <property type="project" value="TreeGrafter"/>
</dbReference>
<dbReference type="PANTHER" id="PTHR20857:SF15">
    <property type="entry name" value="THIAMINE-PHOSPHATE SYNTHASE"/>
    <property type="match status" value="1"/>
</dbReference>
<dbReference type="AlphaFoldDB" id="A0A1M6QZU2"/>
<evidence type="ECO:0000256" key="2">
    <source>
        <dbReference type="ARBA" id="ARBA00022977"/>
    </source>
</evidence>
<dbReference type="SUPFAM" id="SSF51391">
    <property type="entry name" value="Thiamin phosphate synthase"/>
    <property type="match status" value="1"/>
</dbReference>
<protein>
    <submittedName>
        <fullName evidence="4">Thiamine-phosphate pyrophosphorylase</fullName>
    </submittedName>
</protein>
<dbReference type="Gene3D" id="3.20.20.70">
    <property type="entry name" value="Aldolase class I"/>
    <property type="match status" value="1"/>
</dbReference>
<dbReference type="InterPro" id="IPR036206">
    <property type="entry name" value="ThiamineP_synth_sf"/>
</dbReference>
<dbReference type="InterPro" id="IPR022998">
    <property type="entry name" value="ThiamineP_synth_TenI"/>
</dbReference>